<organism evidence="4 5">
    <name type="scientific">Toxocara canis</name>
    <name type="common">Canine roundworm</name>
    <dbReference type="NCBI Taxonomy" id="6265"/>
    <lineage>
        <taxon>Eukaryota</taxon>
        <taxon>Metazoa</taxon>
        <taxon>Ecdysozoa</taxon>
        <taxon>Nematoda</taxon>
        <taxon>Chromadorea</taxon>
        <taxon>Rhabditida</taxon>
        <taxon>Spirurina</taxon>
        <taxon>Ascaridomorpha</taxon>
        <taxon>Ascaridoidea</taxon>
        <taxon>Toxocaridae</taxon>
        <taxon>Toxocara</taxon>
    </lineage>
</organism>
<name>A0A183UKT3_TOXCA</name>
<dbReference type="GO" id="GO:0019135">
    <property type="term" value="F:deoxyhypusine monooxygenase activity"/>
    <property type="evidence" value="ECO:0007669"/>
    <property type="project" value="TreeGrafter"/>
</dbReference>
<evidence type="ECO:0000256" key="1">
    <source>
        <dbReference type="ARBA" id="ARBA00045876"/>
    </source>
</evidence>
<dbReference type="InterPro" id="IPR021133">
    <property type="entry name" value="HEAT_type_2"/>
</dbReference>
<dbReference type="SMART" id="SM00567">
    <property type="entry name" value="EZ_HEAT"/>
    <property type="match status" value="3"/>
</dbReference>
<feature type="repeat" description="HEAT" evidence="2">
    <location>
        <begin position="75"/>
        <end position="115"/>
    </location>
</feature>
<evidence type="ECO:0000313" key="4">
    <source>
        <dbReference type="Proteomes" id="UP000050794"/>
    </source>
</evidence>
<accession>A0A183UKT3</accession>
<reference evidence="3 4" key="2">
    <citation type="submission" date="2018-11" db="EMBL/GenBank/DDBJ databases">
        <authorList>
            <consortium name="Pathogen Informatics"/>
        </authorList>
    </citation>
    <scope>NUCLEOTIDE SEQUENCE [LARGE SCALE GENOMIC DNA]</scope>
</reference>
<dbReference type="PANTHER" id="PTHR12697">
    <property type="entry name" value="PBS LYASE HEAT-LIKE PROTEIN"/>
    <property type="match status" value="1"/>
</dbReference>
<dbReference type="PROSITE" id="PS50077">
    <property type="entry name" value="HEAT_REPEAT"/>
    <property type="match status" value="1"/>
</dbReference>
<dbReference type="InterPro" id="IPR004155">
    <property type="entry name" value="PBS_lyase_HEAT"/>
</dbReference>
<dbReference type="EMBL" id="UYWY01020077">
    <property type="protein sequence ID" value="VDM40424.1"/>
    <property type="molecule type" value="Genomic_DNA"/>
</dbReference>
<evidence type="ECO:0000313" key="3">
    <source>
        <dbReference type="EMBL" id="VDM40424.1"/>
    </source>
</evidence>
<dbReference type="InterPro" id="IPR016024">
    <property type="entry name" value="ARM-type_fold"/>
</dbReference>
<sequence length="192" mass="21120">MKRQPIVQPEGSGDGFAYVLALRQPLATRFRALFVLRNVGCDLSVQWIGKCFGDSSALLKHELAYCLGQTQNRTAIPLLTSVLEDDHQEAIVRHEAGEALGAIGDPSAIPILEKYLSHPEPAISETCDLAVRRIKWVNEKHARGESIMARSPYDSVGKLIILFFFMLRVECASGAALEELLALSSILYGIVQ</sequence>
<keyword evidence="4" id="KW-1185">Reference proteome</keyword>
<dbReference type="AlphaFoldDB" id="A0A183UKT3"/>
<dbReference type="InterPro" id="IPR011989">
    <property type="entry name" value="ARM-like"/>
</dbReference>
<dbReference type="WBParaSite" id="TCNE_0000910301-mRNA-1">
    <property type="protein sequence ID" value="TCNE_0000910301-mRNA-1"/>
    <property type="gene ID" value="TCNE_0000910301"/>
</dbReference>
<evidence type="ECO:0000313" key="5">
    <source>
        <dbReference type="WBParaSite" id="TCNE_0000910301-mRNA-1"/>
    </source>
</evidence>
<proteinExistence type="predicted"/>
<dbReference type="Pfam" id="PF13646">
    <property type="entry name" value="HEAT_2"/>
    <property type="match status" value="1"/>
</dbReference>
<protein>
    <submittedName>
        <fullName evidence="5">Deoxyhypusine hydroxylase</fullName>
    </submittedName>
</protein>
<comment type="function">
    <text evidence="1">Catalyzes the hydroxylation of the N(6)-(4-aminobutyl)-L-lysine intermediate produced by deoxyhypusine synthase/DHPS on a critical lysine of the eukaryotic translation initiation factor 5A/eIF-5A. This is the second step of the post-translational modification of that lysine into an unusual amino acid residue named hypusine. Hypusination is unique to mature eIF-5A factor and is essential for its function.</text>
</comment>
<dbReference type="SUPFAM" id="SSF48371">
    <property type="entry name" value="ARM repeat"/>
    <property type="match status" value="1"/>
</dbReference>
<dbReference type="Proteomes" id="UP000050794">
    <property type="component" value="Unassembled WGS sequence"/>
</dbReference>
<reference evidence="5" key="1">
    <citation type="submission" date="2016-06" db="UniProtKB">
        <authorList>
            <consortium name="WormBaseParasite"/>
        </authorList>
    </citation>
    <scope>IDENTIFICATION</scope>
</reference>
<dbReference type="Gene3D" id="1.25.10.10">
    <property type="entry name" value="Leucine-rich Repeat Variant"/>
    <property type="match status" value="1"/>
</dbReference>
<dbReference type="PANTHER" id="PTHR12697:SF5">
    <property type="entry name" value="DEOXYHYPUSINE HYDROXYLASE"/>
    <property type="match status" value="1"/>
</dbReference>
<evidence type="ECO:0000256" key="2">
    <source>
        <dbReference type="PROSITE-ProRule" id="PRU00103"/>
    </source>
</evidence>
<gene>
    <name evidence="3" type="ORF">TCNE_LOCUS9103</name>
</gene>